<dbReference type="NCBIfam" id="TIGR04057">
    <property type="entry name" value="SusC_RagA_signa"/>
    <property type="match status" value="1"/>
</dbReference>
<dbReference type="Proteomes" id="UP000482295">
    <property type="component" value="Unassembled WGS sequence"/>
</dbReference>
<keyword evidence="1" id="KW-0812">Transmembrane</keyword>
<reference evidence="4 5" key="1">
    <citation type="submission" date="2019-09" db="EMBL/GenBank/DDBJ databases">
        <title>Prevotella A2879 sp. nov., isolated from an abscess of a patient.</title>
        <authorList>
            <person name="Buhl M."/>
            <person name="Oberhettinger P."/>
        </authorList>
    </citation>
    <scope>NUCLEOTIDE SEQUENCE [LARGE SCALE GENOMIC DNA]</scope>
    <source>
        <strain evidence="4 5">A2879</strain>
    </source>
</reference>
<keyword evidence="1" id="KW-0998">Cell outer membrane</keyword>
<dbReference type="NCBIfam" id="TIGR04056">
    <property type="entry name" value="OMP_RagA_SusC"/>
    <property type="match status" value="1"/>
</dbReference>
<evidence type="ECO:0000256" key="1">
    <source>
        <dbReference type="PROSITE-ProRule" id="PRU01360"/>
    </source>
</evidence>
<comment type="caution">
    <text evidence="4">The sequence shown here is derived from an EMBL/GenBank/DDBJ whole genome shotgun (WGS) entry which is preliminary data.</text>
</comment>
<proteinExistence type="inferred from homology"/>
<feature type="signal peptide" evidence="2">
    <location>
        <begin position="1"/>
        <end position="27"/>
    </location>
</feature>
<keyword evidence="1" id="KW-0472">Membrane</keyword>
<dbReference type="InterPro" id="IPR012910">
    <property type="entry name" value="Plug_dom"/>
</dbReference>
<sequence>MLNRRTLSTACLVACLFSGGALNTVMATPTDLMVSQQTKTYKVTGQITDLAKEPLIGVTVTVVGTNGPIRAISDIDGIFSLNVPEGENKLEFSYVGYKKQTISVSGAKSLNVVLEEETKDIDEVVITGFSSQKKASIVGAIQTIQPNDLKFGNTRSLSNNLAGKLSGVIGVQRSGEPGYDDSNFWIRGISTFSGTRAPLVLIDGVERDLNNVDVAEIESFSVLKDASASAMYGVRGANGVIVITTKHGKIGAPSVKFHVEQSVNTPTQLPKFLDAPAYMGLLNELAGEANAPLPFTQQQIDRTRSGYDPDLYPNVNWIDAITKKYAYSTRANLDVSGGSDFLRYSIVASYFRETGMLAQDKSLPFDNSTNNQMFNLRSNIDMDVTKTTLLRVNIGGFLNRFRQQSCNTDDAFKQAFETLPFVSPIRYSDGTIPKVSNRANPWETVTQHGYDFYTSSKIQTLFSVEQDLKMVTPGLKVKALFSFDRWNKSTRSRTANPGTVLPATGRDAEGNLLHLQGSVGDESMGSSKGSEYGNTRVYFEADMLYNRRFGKHDVDALFLYNQQAYDDGDIQDYRKQGVAGRLSYTYDNRYVAEFNFGYNGSENFAKGKRFGFFPSLAVGWLMSEEPWMQKYHNIFNKIKFRASVGKAGDDKIEGRRFAYLTTLNQSAQGYTWGTTGQVNYEGDVKGISEGDIGVSNLTWETVKKYNFGFELGLWNMIDFNLDLFREKRSNIFMKRSIIPSQSGFINNPWANFGKVTNGGVEMSLNFHKQWNKDWFTSAYANFTYAKNRVDEYDEPEKKKDTYRAQTGRSLYELQGLTAERLFTNDDFNADGSLKAGIPSQSGVGGTNLKPGDVKYVDKNGDNAITEEDAGFIGGTIDPRIVYGFGGVIAYKNFDFNFFFQGVGDSHRIIGGTPYFIPGSGTTVQGNAYSENISDRWTTDNQDPYAFWPRFTYGPNVNNYRASTWWKKDMSFLRCKTIELGYTLNTNWLKSLYVKSMRVYVSGNNLFAFSKFKLWDPELGTSDGLRYPMNRSIQFGVDINF</sequence>
<dbReference type="InterPro" id="IPR023996">
    <property type="entry name" value="TonB-dep_OMP_SusC/RagA"/>
</dbReference>
<dbReference type="InterPro" id="IPR039426">
    <property type="entry name" value="TonB-dep_rcpt-like"/>
</dbReference>
<dbReference type="Gene3D" id="2.170.130.10">
    <property type="entry name" value="TonB-dependent receptor, plug domain"/>
    <property type="match status" value="1"/>
</dbReference>
<organism evidence="4 5">
    <name type="scientific">Prevotella vespertina</name>
    <dbReference type="NCBI Taxonomy" id="2608404"/>
    <lineage>
        <taxon>Bacteria</taxon>
        <taxon>Pseudomonadati</taxon>
        <taxon>Bacteroidota</taxon>
        <taxon>Bacteroidia</taxon>
        <taxon>Bacteroidales</taxon>
        <taxon>Prevotellaceae</taxon>
        <taxon>Prevotella</taxon>
    </lineage>
</organism>
<feature type="domain" description="TonB-dependent receptor plug" evidence="3">
    <location>
        <begin position="134"/>
        <end position="240"/>
    </location>
</feature>
<evidence type="ECO:0000259" key="3">
    <source>
        <dbReference type="Pfam" id="PF07715"/>
    </source>
</evidence>
<dbReference type="InterPro" id="IPR037066">
    <property type="entry name" value="Plug_dom_sf"/>
</dbReference>
<gene>
    <name evidence="4" type="ORF">F0475_00405</name>
</gene>
<evidence type="ECO:0000313" key="5">
    <source>
        <dbReference type="Proteomes" id="UP000482295"/>
    </source>
</evidence>
<evidence type="ECO:0000313" key="4">
    <source>
        <dbReference type="EMBL" id="MUL26811.1"/>
    </source>
</evidence>
<dbReference type="InterPro" id="IPR008969">
    <property type="entry name" value="CarboxyPept-like_regulatory"/>
</dbReference>
<dbReference type="EMBL" id="VVIQ01000001">
    <property type="protein sequence ID" value="MUL26811.1"/>
    <property type="molecule type" value="Genomic_DNA"/>
</dbReference>
<keyword evidence="2" id="KW-0732">Signal</keyword>
<dbReference type="GO" id="GO:0009279">
    <property type="term" value="C:cell outer membrane"/>
    <property type="evidence" value="ECO:0007669"/>
    <property type="project" value="UniProtKB-SubCell"/>
</dbReference>
<keyword evidence="5" id="KW-1185">Reference proteome</keyword>
<dbReference type="SUPFAM" id="SSF49464">
    <property type="entry name" value="Carboxypeptidase regulatory domain-like"/>
    <property type="match status" value="1"/>
</dbReference>
<keyword evidence="4" id="KW-0675">Receptor</keyword>
<keyword evidence="1" id="KW-0813">Transport</keyword>
<dbReference type="AlphaFoldDB" id="A0A7C9HL36"/>
<dbReference type="PROSITE" id="PS52016">
    <property type="entry name" value="TONB_DEPENDENT_REC_3"/>
    <property type="match status" value="1"/>
</dbReference>
<comment type="subcellular location">
    <subcellularLocation>
        <location evidence="1">Cell outer membrane</location>
        <topology evidence="1">Multi-pass membrane protein</topology>
    </subcellularLocation>
</comment>
<dbReference type="Pfam" id="PF07715">
    <property type="entry name" value="Plug"/>
    <property type="match status" value="1"/>
</dbReference>
<protein>
    <submittedName>
        <fullName evidence="4">TonB-dependent receptor</fullName>
    </submittedName>
</protein>
<evidence type="ECO:0000256" key="2">
    <source>
        <dbReference type="SAM" id="SignalP"/>
    </source>
</evidence>
<feature type="chain" id="PRO_5028867234" evidence="2">
    <location>
        <begin position="28"/>
        <end position="1040"/>
    </location>
</feature>
<keyword evidence="1" id="KW-1134">Transmembrane beta strand</keyword>
<dbReference type="InterPro" id="IPR023997">
    <property type="entry name" value="TonB-dep_OMP_SusC/RagA_CS"/>
</dbReference>
<dbReference type="Gene3D" id="2.60.40.1120">
    <property type="entry name" value="Carboxypeptidase-like, regulatory domain"/>
    <property type="match status" value="1"/>
</dbReference>
<dbReference type="SUPFAM" id="SSF56935">
    <property type="entry name" value="Porins"/>
    <property type="match status" value="1"/>
</dbReference>
<comment type="similarity">
    <text evidence="1">Belongs to the TonB-dependent receptor family.</text>
</comment>
<dbReference type="Pfam" id="PF13715">
    <property type="entry name" value="CarbopepD_reg_2"/>
    <property type="match status" value="1"/>
</dbReference>
<dbReference type="FunFam" id="2.170.130.10:FF:000003">
    <property type="entry name" value="SusC/RagA family TonB-linked outer membrane protein"/>
    <property type="match status" value="1"/>
</dbReference>
<accession>A0A7C9HL36</accession>
<name>A0A7C9HL36_9BACT</name>